<evidence type="ECO:0000256" key="5">
    <source>
        <dbReference type="ARBA" id="ARBA00022833"/>
    </source>
</evidence>
<dbReference type="SUPFAM" id="SSF57756">
    <property type="entry name" value="Retrovirus zinc finger-like domains"/>
    <property type="match status" value="1"/>
</dbReference>
<evidence type="ECO:0000256" key="1">
    <source>
        <dbReference type="ARBA" id="ARBA00004123"/>
    </source>
</evidence>
<evidence type="ECO:0000256" key="8">
    <source>
        <dbReference type="PROSITE-ProRule" id="PRU00047"/>
    </source>
</evidence>
<evidence type="ECO:0000256" key="3">
    <source>
        <dbReference type="ARBA" id="ARBA00022723"/>
    </source>
</evidence>
<feature type="compositionally biased region" description="Low complexity" evidence="9">
    <location>
        <begin position="475"/>
        <end position="496"/>
    </location>
</feature>
<keyword evidence="14" id="KW-1185">Reference proteome</keyword>
<dbReference type="GO" id="GO:0003676">
    <property type="term" value="F:nucleic acid binding"/>
    <property type="evidence" value="ECO:0007669"/>
    <property type="project" value="InterPro"/>
</dbReference>
<dbReference type="EMBL" id="HF935273">
    <property type="protein sequence ID" value="CCX05771.1"/>
    <property type="molecule type" value="Genomic_DNA"/>
</dbReference>
<feature type="region of interest" description="Disordered" evidence="9">
    <location>
        <begin position="385"/>
        <end position="496"/>
    </location>
</feature>
<dbReference type="FunFam" id="4.10.60.10:FF:000005">
    <property type="entry name" value="E3 ubiquitin-protein ligase RBBP6"/>
    <property type="match status" value="1"/>
</dbReference>
<dbReference type="GO" id="GO:0003755">
    <property type="term" value="F:peptidyl-prolyl cis-trans isomerase activity"/>
    <property type="evidence" value="ECO:0007669"/>
    <property type="project" value="UniProtKB-KW"/>
</dbReference>
<evidence type="ECO:0000313" key="13">
    <source>
        <dbReference type="EMBL" id="CCX05771.1"/>
    </source>
</evidence>
<dbReference type="GO" id="GO:0005634">
    <property type="term" value="C:nucleus"/>
    <property type="evidence" value="ECO:0007669"/>
    <property type="project" value="UniProtKB-SubCell"/>
</dbReference>
<evidence type="ECO:0000313" key="14">
    <source>
        <dbReference type="Proteomes" id="UP000018144"/>
    </source>
</evidence>
<feature type="region of interest" description="Disordered" evidence="9">
    <location>
        <begin position="649"/>
        <end position="688"/>
    </location>
</feature>
<dbReference type="Gene3D" id="3.30.40.10">
    <property type="entry name" value="Zinc/RING finger domain, C3HC4 (zinc finger)"/>
    <property type="match status" value="1"/>
</dbReference>
<feature type="domain" description="DWNN" evidence="12">
    <location>
        <begin position="5"/>
        <end position="78"/>
    </location>
</feature>
<dbReference type="InterPro" id="IPR013083">
    <property type="entry name" value="Znf_RING/FYVE/PHD"/>
</dbReference>
<keyword evidence="5" id="KW-0862">Zinc</keyword>
<evidence type="ECO:0000256" key="7">
    <source>
        <dbReference type="ARBA" id="ARBA00023242"/>
    </source>
</evidence>
<dbReference type="OrthoDB" id="106784at2759"/>
<dbReference type="InterPro" id="IPR014891">
    <property type="entry name" value="DWNN_domain"/>
</dbReference>
<evidence type="ECO:0000259" key="12">
    <source>
        <dbReference type="PROSITE" id="PS51282"/>
    </source>
</evidence>
<dbReference type="GO" id="GO:0006397">
    <property type="term" value="P:mRNA processing"/>
    <property type="evidence" value="ECO:0007669"/>
    <property type="project" value="InterPro"/>
</dbReference>
<feature type="compositionally biased region" description="Low complexity" evidence="9">
    <location>
        <begin position="385"/>
        <end position="398"/>
    </location>
</feature>
<keyword evidence="6" id="KW-0697">Rotamase</keyword>
<dbReference type="OMA" id="NVPDHEP"/>
<dbReference type="PROSITE" id="PS50089">
    <property type="entry name" value="ZF_RING_2"/>
    <property type="match status" value="1"/>
</dbReference>
<dbReference type="Gene3D" id="3.10.20.90">
    <property type="entry name" value="Phosphatidylinositol 3-kinase Catalytic Subunit, Chain A, domain 1"/>
    <property type="match status" value="1"/>
</dbReference>
<evidence type="ECO:0000256" key="2">
    <source>
        <dbReference type="ARBA" id="ARBA00013194"/>
    </source>
</evidence>
<evidence type="ECO:0000259" key="10">
    <source>
        <dbReference type="PROSITE" id="PS50089"/>
    </source>
</evidence>
<keyword evidence="4 8" id="KW-0863">Zinc-finger</keyword>
<dbReference type="SUPFAM" id="SSF57850">
    <property type="entry name" value="RING/U-box"/>
    <property type="match status" value="1"/>
</dbReference>
<dbReference type="EC" id="5.2.1.8" evidence="2"/>
<feature type="compositionally biased region" description="Low complexity" evidence="9">
    <location>
        <begin position="407"/>
        <end position="418"/>
    </location>
</feature>
<dbReference type="Proteomes" id="UP000018144">
    <property type="component" value="Unassembled WGS sequence"/>
</dbReference>
<evidence type="ECO:0000256" key="4">
    <source>
        <dbReference type="ARBA" id="ARBA00022771"/>
    </source>
</evidence>
<protein>
    <recommendedName>
        <fullName evidence="2">peptidylprolyl isomerase</fullName>
        <ecNumber evidence="2">5.2.1.8</ecNumber>
    </recommendedName>
</protein>
<dbReference type="CDD" id="cd16620">
    <property type="entry name" value="vRING-HC-C4C4_RBBP6"/>
    <property type="match status" value="1"/>
</dbReference>
<feature type="compositionally biased region" description="Low complexity" evidence="9">
    <location>
        <begin position="112"/>
        <end position="135"/>
    </location>
</feature>
<feature type="region of interest" description="Disordered" evidence="9">
    <location>
        <begin position="77"/>
        <end position="140"/>
    </location>
</feature>
<dbReference type="GO" id="GO:0016567">
    <property type="term" value="P:protein ubiquitination"/>
    <property type="evidence" value="ECO:0007669"/>
    <property type="project" value="InterPro"/>
</dbReference>
<dbReference type="InterPro" id="IPR001841">
    <property type="entry name" value="Znf_RING"/>
</dbReference>
<organism evidence="13 14">
    <name type="scientific">Pyronema omphalodes (strain CBS 100304)</name>
    <name type="common">Pyronema confluens</name>
    <dbReference type="NCBI Taxonomy" id="1076935"/>
    <lineage>
        <taxon>Eukaryota</taxon>
        <taxon>Fungi</taxon>
        <taxon>Dikarya</taxon>
        <taxon>Ascomycota</taxon>
        <taxon>Pezizomycotina</taxon>
        <taxon>Pezizomycetes</taxon>
        <taxon>Pezizales</taxon>
        <taxon>Pyronemataceae</taxon>
        <taxon>Pyronema</taxon>
    </lineage>
</organism>
<feature type="domain" description="RING-type" evidence="10">
    <location>
        <begin position="308"/>
        <end position="348"/>
    </location>
</feature>
<dbReference type="Pfam" id="PF13696">
    <property type="entry name" value="zf-CCHC_2"/>
    <property type="match status" value="1"/>
</dbReference>
<dbReference type="PANTHER" id="PTHR15439:SF0">
    <property type="entry name" value="CELL DIVISION CYCLE AND APOPTOSIS REGULATOR PROTEIN 1-RELATED"/>
    <property type="match status" value="1"/>
</dbReference>
<evidence type="ECO:0000259" key="11">
    <source>
        <dbReference type="PROSITE" id="PS50158"/>
    </source>
</evidence>
<keyword evidence="6" id="KW-0413">Isomerase</keyword>
<dbReference type="SMART" id="SM01180">
    <property type="entry name" value="DWNN"/>
    <property type="match status" value="1"/>
</dbReference>
<dbReference type="Pfam" id="PF04564">
    <property type="entry name" value="U-box"/>
    <property type="match status" value="1"/>
</dbReference>
<dbReference type="STRING" id="1076935.U4KWY3"/>
<dbReference type="eggNOG" id="KOG0314">
    <property type="taxonomic scope" value="Eukaryota"/>
</dbReference>
<feature type="compositionally biased region" description="Low complexity" evidence="9">
    <location>
        <begin position="430"/>
        <end position="450"/>
    </location>
</feature>
<dbReference type="InterPro" id="IPR033489">
    <property type="entry name" value="RBBP6"/>
</dbReference>
<dbReference type="InterPro" id="IPR025829">
    <property type="entry name" value="Zn_knuckle_CX2CX3GHX4C"/>
</dbReference>
<dbReference type="InterPro" id="IPR003613">
    <property type="entry name" value="Ubox_domain"/>
</dbReference>
<name>U4KWY3_PYROM</name>
<dbReference type="Pfam" id="PF08783">
    <property type="entry name" value="DWNN"/>
    <property type="match status" value="1"/>
</dbReference>
<feature type="region of interest" description="Disordered" evidence="9">
    <location>
        <begin position="167"/>
        <end position="189"/>
    </location>
</feature>
<evidence type="ECO:0000256" key="6">
    <source>
        <dbReference type="ARBA" id="ARBA00023110"/>
    </source>
</evidence>
<keyword evidence="7" id="KW-0539">Nucleus</keyword>
<feature type="domain" description="CCHC-type" evidence="11">
    <location>
        <begin position="198"/>
        <end position="212"/>
    </location>
</feature>
<dbReference type="SMART" id="SM00343">
    <property type="entry name" value="ZnF_C2HC"/>
    <property type="match status" value="1"/>
</dbReference>
<dbReference type="PROSITE" id="PS50158">
    <property type="entry name" value="ZF_CCHC"/>
    <property type="match status" value="1"/>
</dbReference>
<dbReference type="GO" id="GO:0061630">
    <property type="term" value="F:ubiquitin protein ligase activity"/>
    <property type="evidence" value="ECO:0007669"/>
    <property type="project" value="InterPro"/>
</dbReference>
<dbReference type="PANTHER" id="PTHR15439">
    <property type="entry name" value="RETINOBLASTOMA-BINDING PROTEIN 6"/>
    <property type="match status" value="1"/>
</dbReference>
<dbReference type="InterPro" id="IPR036875">
    <property type="entry name" value="Znf_CCHC_sf"/>
</dbReference>
<dbReference type="Gene3D" id="4.10.60.10">
    <property type="entry name" value="Zinc finger, CCHC-type"/>
    <property type="match status" value="1"/>
</dbReference>
<dbReference type="InterPro" id="IPR001878">
    <property type="entry name" value="Znf_CCHC"/>
</dbReference>
<proteinExistence type="predicted"/>
<sequence>MSSSVFFKFKSQKEPSRVAFDGTGISVFELKRQIIQINRLGDGTEFDLDIYNQDTNEEYKDDTTIIPRSTSIIAKRTPAQKSGRGTAQRYVNGKMPTNALPNAGRREKNFGAAAQPAKKAEPETAPARPAAPAPTGGETEDDMINAMFQAQSEAWNKTQEQLANATPVYRGGPNAQQGGFKKNAAPAPSHPPPAGYVCYRCGEKGHWIQLCPTNADPNYDGRPRVKRTTGIPRSFLKTVEKPIPATNDDPSVNPAQNPSSVMVNADGEYVVALADQASWESYQKKAGTTTKPDAPKGNKELQDMGIECGICSKLMREPVKTPCCSKSYCEECIQNALLESDFVCPACDAKEVLLDSLKTDTDVKNKIQDYKKQKENPQRVVAPVAAPSAPQQAPKIQPTAPPPTAPAAPAAMRANPPAVGAPIASVVSGTSNSPSITRSTTTTPIPSTATMVSKKRPAEDDIGPEVPRGPAAMRQQQQQPQPIQPFSGNNSNSNFNASQGNAMYNAAAFQQQYPNHGQPAYGYGNQNYGMMNQGMGGMGGGPMMNSGMGMGNGMAGMGMNNGMGMNQQMGYSGYNQGYNNYNSGFQQQGFNNGYGGGGYSSGFIQGGGFQQQQQQQKFMQQNNGGMPMNMNAGYNGGVFPNQQKTVFSEPFPSEEDSPYMRKPVNPHRHARPKRIRPSDFKAVGGEMM</sequence>
<keyword evidence="3" id="KW-0479">Metal-binding</keyword>
<comment type="subcellular location">
    <subcellularLocation>
        <location evidence="1">Nucleus</location>
    </subcellularLocation>
</comment>
<accession>U4KWY3</accession>
<evidence type="ECO:0000256" key="9">
    <source>
        <dbReference type="SAM" id="MobiDB-lite"/>
    </source>
</evidence>
<dbReference type="GO" id="GO:0006511">
    <property type="term" value="P:ubiquitin-dependent protein catabolic process"/>
    <property type="evidence" value="ECO:0007669"/>
    <property type="project" value="TreeGrafter"/>
</dbReference>
<dbReference type="PROSITE" id="PS51282">
    <property type="entry name" value="DWNN"/>
    <property type="match status" value="1"/>
</dbReference>
<reference evidence="13 14" key="1">
    <citation type="journal article" date="2013" name="PLoS Genet.">
        <title>The genome and development-dependent transcriptomes of Pyronema confluens: a window into fungal evolution.</title>
        <authorList>
            <person name="Traeger S."/>
            <person name="Altegoer F."/>
            <person name="Freitag M."/>
            <person name="Gabaldon T."/>
            <person name="Kempken F."/>
            <person name="Kumar A."/>
            <person name="Marcet-Houben M."/>
            <person name="Poggeler S."/>
            <person name="Stajich J.E."/>
            <person name="Nowrousian M."/>
        </authorList>
    </citation>
    <scope>NUCLEOTIDE SEQUENCE [LARGE SCALE GENOMIC DNA]</scope>
    <source>
        <strain evidence="14">CBS 100304</strain>
        <tissue evidence="13">Vegetative mycelium</tissue>
    </source>
</reference>
<dbReference type="AlphaFoldDB" id="U4KWY3"/>
<feature type="compositionally biased region" description="Basic residues" evidence="9">
    <location>
        <begin position="664"/>
        <end position="675"/>
    </location>
</feature>
<dbReference type="GO" id="GO:0008270">
    <property type="term" value="F:zinc ion binding"/>
    <property type="evidence" value="ECO:0007669"/>
    <property type="project" value="UniProtKB-KW"/>
</dbReference>
<gene>
    <name evidence="13" type="ORF">PCON_05358</name>
</gene>